<comment type="caution">
    <text evidence="13">The sequence shown here is derived from an EMBL/GenBank/DDBJ whole genome shotgun (WGS) entry which is preliminary data.</text>
</comment>
<evidence type="ECO:0000256" key="4">
    <source>
        <dbReference type="ARBA" id="ARBA00022927"/>
    </source>
</evidence>
<evidence type="ECO:0000313" key="13">
    <source>
        <dbReference type="EMBL" id="KAJ8986787.1"/>
    </source>
</evidence>
<feature type="domain" description="Nucleoporin Nup188 N-terminal subdomain III" evidence="12">
    <location>
        <begin position="680"/>
        <end position="1127"/>
    </location>
</feature>
<dbReference type="InterPro" id="IPR018864">
    <property type="entry name" value="Nucleoporin_Nup188_N"/>
</dbReference>
<dbReference type="Gene3D" id="1.25.10.70">
    <property type="match status" value="1"/>
</dbReference>
<evidence type="ECO:0000256" key="2">
    <source>
        <dbReference type="ARBA" id="ARBA00022448"/>
    </source>
</evidence>
<evidence type="ECO:0000259" key="12">
    <source>
        <dbReference type="Pfam" id="PF21093"/>
    </source>
</evidence>
<evidence type="ECO:0000256" key="1">
    <source>
        <dbReference type="ARBA" id="ARBA00004567"/>
    </source>
</evidence>
<keyword evidence="3" id="KW-0509">mRNA transport</keyword>
<accession>A0AAN6EN81</accession>
<dbReference type="GO" id="GO:0017056">
    <property type="term" value="F:structural constituent of nuclear pore"/>
    <property type="evidence" value="ECO:0007669"/>
    <property type="project" value="InterPro"/>
</dbReference>
<comment type="similarity">
    <text evidence="8">Belongs to the Nup188 family.</text>
</comment>
<dbReference type="SUPFAM" id="SSF48371">
    <property type="entry name" value="ARM repeat"/>
    <property type="match status" value="1"/>
</dbReference>
<sequence length="1829" mass="202438">MAPGSLSPVYLPDLGKCLAGELLLPSWDDLLEALLSHHETRSGLAVEILSGDRPKKVLSQLFPTFPPPSPSSKTTFDSVTSAITASSSPLYSIDDLKTDALWLSKQVNLDELESLRLTVLEWQYRPESRLKQGYSEAELASLREALGSDYVHKTFRGDQGSAARDDKGFEQQASRQARLLCRYMREQAVALQTRRSLLDASLLPETKIVPLCKMQDLAAGIPQNTDSSLADDIDAGTREIQQRLQRLQNPQQWDLDESLTVVLKDMSDTTSLESIITILEIILLRVRNSKATPTSHTLLLWLQLMVSVGFFASFTSENPAQVAVIQRIQSVGSLVTLALFDLASSIAVLNETALSNQSKRPSREEQYFFDADAVHEIHQLLVSQAEAGIVQVGPAILAWAIVIHQIRLLAVAVREARDGRPQKSIETVATFDAATGRRGSTGSIASIQQSIFEELLEKVTPANSNDDASSVLLSLAIDRCQVFDYIGYLSMSPSDASTLLSAYQLQTLQELVTVSHSFLGYTPDLVSAQLSLLGTDPDDNDNGRQRPYDPAVEFADDESLLQGFYDVSAARFPYECLPFLRFSRALAKTQLFNDEGTQYVEHRLRKLTSFTQAAIKGVEYRTIREDEIGNLVALNKPVNTLDLTQQRLLTYTHQGSDSTSIIPADAEGELISDPDATPKVIRWQYEYSGLAYLGQLLELQYMGLLPPALSPFEEPAAVVSEIIGLLTVLLSTVLKSASDGRSHKQVRDHCNSILDEASRHLNPDADIVTYIFEILEQELQSFRRRSISSFDLRILLSCLDFVIVLTDIRPHTIWTSLNNTSLLGRQSSVTVIPGIVTAVEIPSRTFDFLERCARLYGALVRLCLTDREESLTINALPKSRRRSVIPLGWKIQGPILLSTTETMFNVFQEISDWSFESPAQQLRIGSLITETFCDILRFAFDIGSPSDSPSGPTAVFTEPARVLISSFRATGSDHVPVDPILRAFFVAGTSPQSAPLPAEYFERHLDKLLALATLITRYGEFQSLPPSSAEVHVFNAVPALVRLLHVRPKVRVHCLRLIRTIISYVGQHQPSSLLGHLGSASCIDFLHLLRHIDQASQSSEERAELWKVLTSLVSGSQQWLAMVILTGAAPDSSRKTTTEQAASKSLRGKNFLQLVIDELSHIESLPQQVAVAMLKFLLEAQQNWHWVTSNIDSSRDFFSRIVSYTTHEDGGRSDEVELAYHKLIATLVTDLSNTQLHHAKASRNLNAIKTFIPLINWLTSHGVEVSSYNTSLHANLRRNFSAKYNGLSVANIKRTGFTETQYGTNFYYDLNFANKLFVDDTYWHGGGGRSSTQSFSAEFRRANANLSLVDSELKLLLSVERLCIDHCKFFVQDREIQKTMAHIVRSCLQANCQIYPAETIFDTLFQTRADLAMALLTELVAVGARGSDFVGLLDPAWDAVRFRNGSYEKAISNDDLAYWRSTLYILLMAISFHVNKKRRATNIPGTSTAVVTLDPSNATFLEIMSQIVAEGFKSAVTALQDQNERKVKNNLEEDSSHIGLRDMSLLLTLTQTILRLPTIAQFSVELSERMSSAGIASSCVLLYSWSHVLSRPEPDNEARYALFAVQMLASLSSLPRLAEDFAIEGVLGRILTSKTTESLQRAPGGVSHVDPRPTCGVLYKIWATGFLPICLNLLHAVGGAIASEISSFLNQFPNQLVRASTSFMHSPQARANGTDVLTLTVASEAATLALLSRILASYREAGASAAVDPLTILPLNGYDEHRKAVAEDIRDILALKPDARKDMTIPTDPRELALQNSKDGDKLDGRIVKELKMALSALGQDDEKNEDEK</sequence>
<dbReference type="PANTHER" id="PTHR31431">
    <property type="entry name" value="NUCLEOPORIN NUP188 HOMOLOG"/>
    <property type="match status" value="1"/>
</dbReference>
<reference evidence="13" key="1">
    <citation type="submission" date="2023-01" db="EMBL/GenBank/DDBJ databases">
        <title>Exophiala dermititidis isolated from Cystic Fibrosis Patient.</title>
        <authorList>
            <person name="Kurbessoian T."/>
            <person name="Crocker A."/>
            <person name="Murante D."/>
            <person name="Hogan D.A."/>
            <person name="Stajich J.E."/>
        </authorList>
    </citation>
    <scope>NUCLEOTIDE SEQUENCE</scope>
    <source>
        <strain evidence="13">Ex8</strain>
    </source>
</reference>
<organism evidence="13 14">
    <name type="scientific">Exophiala dermatitidis</name>
    <name type="common">Black yeast-like fungus</name>
    <name type="synonym">Wangiella dermatitidis</name>
    <dbReference type="NCBI Taxonomy" id="5970"/>
    <lineage>
        <taxon>Eukaryota</taxon>
        <taxon>Fungi</taxon>
        <taxon>Dikarya</taxon>
        <taxon>Ascomycota</taxon>
        <taxon>Pezizomycotina</taxon>
        <taxon>Eurotiomycetes</taxon>
        <taxon>Chaetothyriomycetidae</taxon>
        <taxon>Chaetothyriales</taxon>
        <taxon>Herpotrichiellaceae</taxon>
        <taxon>Exophiala</taxon>
    </lineage>
</organism>
<evidence type="ECO:0000256" key="8">
    <source>
        <dbReference type="ARBA" id="ARBA00038387"/>
    </source>
</evidence>
<name>A0AAN6EN81_EXODE</name>
<keyword evidence="7" id="KW-0539">Nucleus</keyword>
<dbReference type="GO" id="GO:0006606">
    <property type="term" value="P:protein import into nucleus"/>
    <property type="evidence" value="ECO:0007669"/>
    <property type="project" value="TreeGrafter"/>
</dbReference>
<keyword evidence="5" id="KW-0811">Translocation</keyword>
<evidence type="ECO:0000313" key="14">
    <source>
        <dbReference type="Proteomes" id="UP001161757"/>
    </source>
</evidence>
<comment type="subcellular location">
    <subcellularLocation>
        <location evidence="1">Nucleus</location>
        <location evidence="1">Nuclear pore complex</location>
    </subcellularLocation>
</comment>
<evidence type="ECO:0000256" key="3">
    <source>
        <dbReference type="ARBA" id="ARBA00022816"/>
    </source>
</evidence>
<evidence type="ECO:0000259" key="11">
    <source>
        <dbReference type="Pfam" id="PF18378"/>
    </source>
</evidence>
<evidence type="ECO:0000259" key="10">
    <source>
        <dbReference type="Pfam" id="PF10487"/>
    </source>
</evidence>
<dbReference type="GO" id="GO:0051028">
    <property type="term" value="P:mRNA transport"/>
    <property type="evidence" value="ECO:0007669"/>
    <property type="project" value="UniProtKB-KW"/>
</dbReference>
<evidence type="ECO:0000256" key="5">
    <source>
        <dbReference type="ARBA" id="ARBA00023010"/>
    </source>
</evidence>
<evidence type="ECO:0000256" key="6">
    <source>
        <dbReference type="ARBA" id="ARBA00023132"/>
    </source>
</evidence>
<dbReference type="InterPro" id="IPR016024">
    <property type="entry name" value="ARM-type_fold"/>
</dbReference>
<dbReference type="EMBL" id="JAJGCB010000031">
    <property type="protein sequence ID" value="KAJ8986787.1"/>
    <property type="molecule type" value="Genomic_DNA"/>
</dbReference>
<dbReference type="Proteomes" id="UP001161757">
    <property type="component" value="Unassembled WGS sequence"/>
</dbReference>
<dbReference type="Pfam" id="PF21093">
    <property type="entry name" value="Nup188_N-subdom_III"/>
    <property type="match status" value="1"/>
</dbReference>
<dbReference type="InterPro" id="IPR041634">
    <property type="entry name" value="Nup188_C"/>
</dbReference>
<feature type="domain" description="Nuclear pore protein Nup188 C-terminal" evidence="11">
    <location>
        <begin position="1432"/>
        <end position="1816"/>
    </location>
</feature>
<dbReference type="InterPro" id="IPR048883">
    <property type="entry name" value="Nup188_N-subdom_III"/>
</dbReference>
<keyword evidence="4" id="KW-0653">Protein transport</keyword>
<dbReference type="GO" id="GO:0044611">
    <property type="term" value="C:nuclear pore inner ring"/>
    <property type="evidence" value="ECO:0007669"/>
    <property type="project" value="TreeGrafter"/>
</dbReference>
<evidence type="ECO:0000256" key="9">
    <source>
        <dbReference type="ARBA" id="ARBA00040174"/>
    </source>
</evidence>
<dbReference type="InterPro" id="IPR044840">
    <property type="entry name" value="Nup188"/>
</dbReference>
<dbReference type="Pfam" id="PF18378">
    <property type="entry name" value="Nup188_C"/>
    <property type="match status" value="1"/>
</dbReference>
<dbReference type="PANTHER" id="PTHR31431:SF1">
    <property type="entry name" value="NUCLEOPORIN NUP188"/>
    <property type="match status" value="1"/>
</dbReference>
<feature type="domain" description="Nucleoporin Nup188 N-terminal" evidence="10">
    <location>
        <begin position="71"/>
        <end position="407"/>
    </location>
</feature>
<dbReference type="Pfam" id="PF10487">
    <property type="entry name" value="Nup188_N"/>
    <property type="match status" value="1"/>
</dbReference>
<keyword evidence="6" id="KW-0906">Nuclear pore complex</keyword>
<evidence type="ECO:0000256" key="7">
    <source>
        <dbReference type="ARBA" id="ARBA00023242"/>
    </source>
</evidence>
<proteinExistence type="inferred from homology"/>
<protein>
    <recommendedName>
        <fullName evidence="9">Nucleoporin NUP188</fullName>
    </recommendedName>
</protein>
<keyword evidence="2" id="KW-0813">Transport</keyword>
<dbReference type="GO" id="GO:0006405">
    <property type="term" value="P:RNA export from nucleus"/>
    <property type="evidence" value="ECO:0007669"/>
    <property type="project" value="TreeGrafter"/>
</dbReference>
<gene>
    <name evidence="13" type="ORF">HRR80_009092</name>
</gene>